<dbReference type="AlphaFoldDB" id="A0A0W0VZU1"/>
<gene>
    <name evidence="2" type="ORF">Lmac_2184</name>
</gene>
<evidence type="ECO:0000313" key="3">
    <source>
        <dbReference type="Proteomes" id="UP000054908"/>
    </source>
</evidence>
<dbReference type="Gene3D" id="3.90.930.50">
    <property type="match status" value="1"/>
</dbReference>
<dbReference type="OrthoDB" id="4146344at2"/>
<protein>
    <recommendedName>
        <fullName evidence="1">Putative DNA-binding domain-containing protein</fullName>
    </recommendedName>
</protein>
<dbReference type="Proteomes" id="UP000054908">
    <property type="component" value="Unassembled WGS sequence"/>
</dbReference>
<sequence length="257" mass="29908">MKLNELHTLMQNSMLTLEPLIKPYLCPPPRGSIEDRIAIYAQGFYSRLEEILMSDYATLVAVIGESKFIQLCKKYTDTYPSYHYSLDTFGQNLSQFLIETLPYRKKPYLSEIAAFEWAESRAVVSRNPVLLTEIDLQQLSPSEWPSLKFHLHPSSQTLCFHWNSLALIEAVRRGNSIPHPKKLKRPQSVLVWRRGLEVRYCKLNPLEQLVLKEIESQASFVEICECLCQQMPEEDVANYIVQELHSWLNEQLFEKKA</sequence>
<dbReference type="STRING" id="466.Lmac_2184"/>
<feature type="domain" description="Putative DNA-binding" evidence="1">
    <location>
        <begin position="29"/>
        <end position="97"/>
    </location>
</feature>
<dbReference type="InterPro" id="IPR044922">
    <property type="entry name" value="DUF2063_N_sf"/>
</dbReference>
<proteinExistence type="predicted"/>
<evidence type="ECO:0000313" key="2">
    <source>
        <dbReference type="EMBL" id="KTD25206.1"/>
    </source>
</evidence>
<accession>A0A0W0VZU1</accession>
<organism evidence="2 3">
    <name type="scientific">Legionella maceachernii</name>
    <dbReference type="NCBI Taxonomy" id="466"/>
    <lineage>
        <taxon>Bacteria</taxon>
        <taxon>Pseudomonadati</taxon>
        <taxon>Pseudomonadota</taxon>
        <taxon>Gammaproteobacteria</taxon>
        <taxon>Legionellales</taxon>
        <taxon>Legionellaceae</taxon>
        <taxon>Legionella</taxon>
    </lineage>
</organism>
<reference evidence="2 3" key="1">
    <citation type="submission" date="2015-11" db="EMBL/GenBank/DDBJ databases">
        <title>Genomic analysis of 38 Legionella species identifies large and diverse effector repertoires.</title>
        <authorList>
            <person name="Burstein D."/>
            <person name="Amaro F."/>
            <person name="Zusman T."/>
            <person name="Lifshitz Z."/>
            <person name="Cohen O."/>
            <person name="Gilbert J.A."/>
            <person name="Pupko T."/>
            <person name="Shuman H.A."/>
            <person name="Segal G."/>
        </authorList>
    </citation>
    <scope>NUCLEOTIDE SEQUENCE [LARGE SCALE GENOMIC DNA]</scope>
    <source>
        <strain evidence="2 3">PX-1-G2-E2</strain>
    </source>
</reference>
<dbReference type="EMBL" id="LNYL01000045">
    <property type="protein sequence ID" value="KTD25206.1"/>
    <property type="molecule type" value="Genomic_DNA"/>
</dbReference>
<name>A0A0W0VZU1_9GAMM</name>
<comment type="caution">
    <text evidence="2">The sequence shown here is derived from an EMBL/GenBank/DDBJ whole genome shotgun (WGS) entry which is preliminary data.</text>
</comment>
<dbReference type="PATRIC" id="fig|466.6.peg.2320"/>
<evidence type="ECO:0000259" key="1">
    <source>
        <dbReference type="Pfam" id="PF09836"/>
    </source>
</evidence>
<dbReference type="Pfam" id="PF09836">
    <property type="entry name" value="DUF2063"/>
    <property type="match status" value="1"/>
</dbReference>
<keyword evidence="3" id="KW-1185">Reference proteome</keyword>
<dbReference type="Gene3D" id="1.10.150.690">
    <property type="entry name" value="DUF2063"/>
    <property type="match status" value="1"/>
</dbReference>
<dbReference type="RefSeq" id="WP_058452926.1">
    <property type="nucleotide sequence ID" value="NZ_CAAAIB010000005.1"/>
</dbReference>
<dbReference type="InterPro" id="IPR018640">
    <property type="entry name" value="DUF2063"/>
</dbReference>